<reference evidence="18 19" key="1">
    <citation type="submission" date="2018-11" db="EMBL/GenBank/DDBJ databases">
        <authorList>
            <consortium name="Pathogen Informatics"/>
        </authorList>
    </citation>
    <scope>NUCLEOTIDE SEQUENCE [LARGE SCALE GENOMIC DNA]</scope>
</reference>
<dbReference type="WBParaSite" id="HPBE_0002546201-mRNA-1">
    <property type="protein sequence ID" value="HPBE_0002546201-mRNA-1"/>
    <property type="gene ID" value="HPBE_0002546201"/>
</dbReference>
<dbReference type="SUPFAM" id="SSF48452">
    <property type="entry name" value="TPR-like"/>
    <property type="match status" value="1"/>
</dbReference>
<evidence type="ECO:0000256" key="14">
    <source>
        <dbReference type="SAM" id="Coils"/>
    </source>
</evidence>
<evidence type="ECO:0000256" key="15">
    <source>
        <dbReference type="SAM" id="MobiDB-lite"/>
    </source>
</evidence>
<dbReference type="GO" id="GO:0042802">
    <property type="term" value="F:identical protein binding"/>
    <property type="evidence" value="ECO:0007669"/>
    <property type="project" value="InterPro"/>
</dbReference>
<dbReference type="GO" id="GO:0016020">
    <property type="term" value="C:membrane"/>
    <property type="evidence" value="ECO:0007669"/>
    <property type="project" value="InterPro"/>
</dbReference>
<feature type="domain" description="Tetratricopeptide SHNi-TPR" evidence="17">
    <location>
        <begin position="157"/>
        <end position="193"/>
    </location>
</feature>
<dbReference type="InterPro" id="IPR011990">
    <property type="entry name" value="TPR-like_helical_dom_sf"/>
</dbReference>
<protein>
    <submittedName>
        <fullName evidence="20">SHNi-TPR domain-containing protein</fullName>
    </submittedName>
</protein>
<dbReference type="Pfam" id="PF10516">
    <property type="entry name" value="SHNi-TPR"/>
    <property type="match status" value="1"/>
</dbReference>
<keyword evidence="12 16" id="KW-0472">Membrane</keyword>
<evidence type="ECO:0000256" key="13">
    <source>
        <dbReference type="ARBA" id="ARBA00023303"/>
    </source>
</evidence>
<dbReference type="GO" id="GO:0005267">
    <property type="term" value="F:potassium channel activity"/>
    <property type="evidence" value="ECO:0007669"/>
    <property type="project" value="UniProtKB-KW"/>
</dbReference>
<evidence type="ECO:0000256" key="9">
    <source>
        <dbReference type="ARBA" id="ARBA00022958"/>
    </source>
</evidence>
<feature type="transmembrane region" description="Helical" evidence="16">
    <location>
        <begin position="33"/>
        <end position="54"/>
    </location>
</feature>
<evidence type="ECO:0000259" key="17">
    <source>
        <dbReference type="Pfam" id="PF10516"/>
    </source>
</evidence>
<evidence type="ECO:0000256" key="3">
    <source>
        <dbReference type="ARBA" id="ARBA00022448"/>
    </source>
</evidence>
<reference evidence="20" key="2">
    <citation type="submission" date="2019-09" db="UniProtKB">
        <authorList>
            <consortium name="WormBaseParasite"/>
        </authorList>
    </citation>
    <scope>IDENTIFICATION</scope>
</reference>
<sequence length="287" mass="32184">MLRPSFTTKACVIASLVITLERNSMYVTAPHDLVYLCVVGFFVYFKLSALLLGVNDPFTPVENLFCAVFMFFRRLKSADSAAEPASAEENAESMEDDAKEDGEADEVSAVSEEADGEAKDDTEEEPSNLQTAWEVLEVARNICDKQEPTKEWELKKADVLFSLAECSIEEENYKQALDDLTSALQIQLLHLPAGDRVTAQTYVTFARVYKLDKEFTLASEHYQKAKECLKLRIEAIEKSIAEMTEAEKEIEKKKADLEKELADLKGLIPDIDMKIQDADESAATLEK</sequence>
<dbReference type="OrthoDB" id="5587616at2759"/>
<comment type="similarity">
    <text evidence="2">Belongs to the TMEM38 family.</text>
</comment>
<evidence type="ECO:0000256" key="12">
    <source>
        <dbReference type="ARBA" id="ARBA00023136"/>
    </source>
</evidence>
<organism evidence="19 20">
    <name type="scientific">Heligmosomoides polygyrus</name>
    <name type="common">Parasitic roundworm</name>
    <dbReference type="NCBI Taxonomy" id="6339"/>
    <lineage>
        <taxon>Eukaryota</taxon>
        <taxon>Metazoa</taxon>
        <taxon>Ecdysozoa</taxon>
        <taxon>Nematoda</taxon>
        <taxon>Chromadorea</taxon>
        <taxon>Rhabditida</taxon>
        <taxon>Rhabditina</taxon>
        <taxon>Rhabditomorpha</taxon>
        <taxon>Strongyloidea</taxon>
        <taxon>Heligmosomidae</taxon>
        <taxon>Heligmosomoides</taxon>
    </lineage>
</organism>
<dbReference type="GO" id="GO:0005654">
    <property type="term" value="C:nucleoplasm"/>
    <property type="evidence" value="ECO:0007669"/>
    <property type="project" value="TreeGrafter"/>
</dbReference>
<name>A0A183GRZ2_HELPZ</name>
<dbReference type="GO" id="GO:0006335">
    <property type="term" value="P:DNA replication-dependent chromatin assembly"/>
    <property type="evidence" value="ECO:0007669"/>
    <property type="project" value="TreeGrafter"/>
</dbReference>
<feature type="compositionally biased region" description="Acidic residues" evidence="15">
    <location>
        <begin position="89"/>
        <end position="126"/>
    </location>
</feature>
<feature type="region of interest" description="Disordered" evidence="15">
    <location>
        <begin position="83"/>
        <end position="128"/>
    </location>
</feature>
<evidence type="ECO:0000313" key="20">
    <source>
        <dbReference type="WBParaSite" id="HPBE_0002546201-mRNA-1"/>
    </source>
</evidence>
<keyword evidence="5 16" id="KW-0812">Transmembrane</keyword>
<dbReference type="GO" id="GO:0034080">
    <property type="term" value="P:CENP-A containing chromatin assembly"/>
    <property type="evidence" value="ECO:0007669"/>
    <property type="project" value="TreeGrafter"/>
</dbReference>
<dbReference type="InterPro" id="IPR019544">
    <property type="entry name" value="Tetratricopeptide_SHNi-TPR_dom"/>
</dbReference>
<evidence type="ECO:0000313" key="18">
    <source>
        <dbReference type="EMBL" id="VDP51474.1"/>
    </source>
</evidence>
<proteinExistence type="inferred from homology"/>
<evidence type="ECO:0000313" key="19">
    <source>
        <dbReference type="Proteomes" id="UP000050761"/>
    </source>
</evidence>
<keyword evidence="13" id="KW-0407">Ion channel</keyword>
<keyword evidence="6" id="KW-0677">Repeat</keyword>
<dbReference type="Gene3D" id="1.25.40.10">
    <property type="entry name" value="Tetratricopeptide repeat domain"/>
    <property type="match status" value="1"/>
</dbReference>
<dbReference type="GO" id="GO:0042393">
    <property type="term" value="F:histone binding"/>
    <property type="evidence" value="ECO:0007669"/>
    <property type="project" value="TreeGrafter"/>
</dbReference>
<evidence type="ECO:0000256" key="7">
    <source>
        <dbReference type="ARBA" id="ARBA00022803"/>
    </source>
</evidence>
<keyword evidence="14" id="KW-0175">Coiled coil</keyword>
<dbReference type="InterPro" id="IPR051730">
    <property type="entry name" value="NASP-like"/>
</dbReference>
<keyword evidence="9" id="KW-0630">Potassium</keyword>
<evidence type="ECO:0000256" key="6">
    <source>
        <dbReference type="ARBA" id="ARBA00022737"/>
    </source>
</evidence>
<keyword evidence="11" id="KW-0406">Ion transport</keyword>
<keyword evidence="19" id="KW-1185">Reference proteome</keyword>
<dbReference type="PANTHER" id="PTHR15081:SF1">
    <property type="entry name" value="NUCLEAR AUTOANTIGENIC SPERM PROTEIN"/>
    <property type="match status" value="1"/>
</dbReference>
<evidence type="ECO:0000256" key="5">
    <source>
        <dbReference type="ARBA" id="ARBA00022692"/>
    </source>
</evidence>
<dbReference type="EMBL" id="UZAH01037957">
    <property type="protein sequence ID" value="VDP51474.1"/>
    <property type="molecule type" value="Genomic_DNA"/>
</dbReference>
<keyword evidence="10 16" id="KW-1133">Transmembrane helix</keyword>
<dbReference type="InterPro" id="IPR007866">
    <property type="entry name" value="TRIC_channel"/>
</dbReference>
<evidence type="ECO:0000256" key="8">
    <source>
        <dbReference type="ARBA" id="ARBA00022826"/>
    </source>
</evidence>
<feature type="coiled-coil region" evidence="14">
    <location>
        <begin position="226"/>
        <end position="267"/>
    </location>
</feature>
<accession>A0A183GRZ2</accession>
<keyword evidence="3" id="KW-0813">Transport</keyword>
<keyword evidence="8" id="KW-0631">Potassium channel</keyword>
<accession>A0A3P8F1Z2</accession>
<keyword evidence="7" id="KW-0802">TPR repeat</keyword>
<dbReference type="Pfam" id="PF05197">
    <property type="entry name" value="TRIC"/>
    <property type="match status" value="1"/>
</dbReference>
<gene>
    <name evidence="18" type="ORF">HPBE_LOCUS25461</name>
</gene>
<dbReference type="GO" id="GO:0012505">
    <property type="term" value="C:endomembrane system"/>
    <property type="evidence" value="ECO:0007669"/>
    <property type="project" value="UniProtKB-SubCell"/>
</dbReference>
<keyword evidence="4" id="KW-0633">Potassium transport</keyword>
<comment type="subcellular location">
    <subcellularLocation>
        <location evidence="1">Endomembrane system</location>
        <topology evidence="1">Multi-pass membrane protein</topology>
    </subcellularLocation>
</comment>
<dbReference type="Proteomes" id="UP000050761">
    <property type="component" value="Unassembled WGS sequence"/>
</dbReference>
<evidence type="ECO:0000256" key="10">
    <source>
        <dbReference type="ARBA" id="ARBA00022989"/>
    </source>
</evidence>
<evidence type="ECO:0000256" key="16">
    <source>
        <dbReference type="SAM" id="Phobius"/>
    </source>
</evidence>
<evidence type="ECO:0000256" key="4">
    <source>
        <dbReference type="ARBA" id="ARBA00022538"/>
    </source>
</evidence>
<dbReference type="AlphaFoldDB" id="A0A183GRZ2"/>
<dbReference type="PANTHER" id="PTHR15081">
    <property type="entry name" value="NUCLEAR AUTOANTIGENIC SPERM PROTEIN NASP -RELATED"/>
    <property type="match status" value="1"/>
</dbReference>
<evidence type="ECO:0000256" key="2">
    <source>
        <dbReference type="ARBA" id="ARBA00005766"/>
    </source>
</evidence>
<evidence type="ECO:0000256" key="11">
    <source>
        <dbReference type="ARBA" id="ARBA00023065"/>
    </source>
</evidence>
<evidence type="ECO:0000256" key="1">
    <source>
        <dbReference type="ARBA" id="ARBA00004127"/>
    </source>
</evidence>